<keyword evidence="1" id="KW-0732">Signal</keyword>
<name>D0KX66_HALNC</name>
<feature type="chain" id="PRO_5003009573" description="Spermatogenesis-associated protein 20-like TRX domain-containing protein" evidence="1">
    <location>
        <begin position="24"/>
        <end position="517"/>
    </location>
</feature>
<evidence type="ECO:0000313" key="3">
    <source>
        <dbReference type="EMBL" id="ACX95080.1"/>
    </source>
</evidence>
<feature type="signal peptide" evidence="1">
    <location>
        <begin position="1"/>
        <end position="23"/>
    </location>
</feature>
<sequence length="517" mass="57897">MKRYTRWVGLFSVLLLLPQWAQAADIHWQPYGPAVFAKAKAENRLILLDMVAVWCHWCHVMEDKTYSDPAVANEINAHFVAVRVDHDARPDLAERYRNYAWPATIILRPDGGEVLRKAGYIPPERMMKLLHQAEQLPVLAPEPEQVADAAPSSGDPLSSTVRNMLIRNHLSLNDPVLGGLKLPQKFLVEGEVRWDMYLAAHGDKQAKKRAIAYLNAALKLIDPVFGGAYQYSTHGDWQHPHFEKIMSVQADYLRVYSQAYTQFGDDRYRQAIAAIAGYLNQFLSAPDGGFHPSQDADLVQGEKANTYFAKDRAARLAEGVPRVDPHQYTAQTAMAIEGLLDAYHATGDRQYFFRAMAGLDWVLRHRRLDDVGFKHDAKDVAGPYLIDNLYMARVYLALYRITQTPMWLTQAEQLGDWISTHFTRSEGGLFSAVPDGTPVLPVPQVDQNLQAAGFYLGLAQASRKRHYLETATNILAYLARPAVASARSSNAGILLYDAQRDALAKSLPKKTKDAPAS</sequence>
<dbReference type="InterPro" id="IPR012341">
    <property type="entry name" value="6hp_glycosidase-like_sf"/>
</dbReference>
<dbReference type="HOGENOM" id="CLU_014051_4_2_6"/>
<dbReference type="GO" id="GO:0005975">
    <property type="term" value="P:carbohydrate metabolic process"/>
    <property type="evidence" value="ECO:0007669"/>
    <property type="project" value="InterPro"/>
</dbReference>
<dbReference type="PANTHER" id="PTHR42899">
    <property type="entry name" value="SPERMATOGENESIS-ASSOCIATED PROTEIN 20"/>
    <property type="match status" value="1"/>
</dbReference>
<dbReference type="InterPro" id="IPR008928">
    <property type="entry name" value="6-hairpin_glycosidase_sf"/>
</dbReference>
<dbReference type="Gene3D" id="1.50.10.10">
    <property type="match status" value="1"/>
</dbReference>
<evidence type="ECO:0000256" key="1">
    <source>
        <dbReference type="SAM" id="SignalP"/>
    </source>
</evidence>
<dbReference type="eggNOG" id="COG1331">
    <property type="taxonomic scope" value="Bacteria"/>
</dbReference>
<accession>D0KX66</accession>
<dbReference type="SUPFAM" id="SSF52833">
    <property type="entry name" value="Thioredoxin-like"/>
    <property type="match status" value="1"/>
</dbReference>
<proteinExistence type="predicted"/>
<evidence type="ECO:0000259" key="2">
    <source>
        <dbReference type="Pfam" id="PF03190"/>
    </source>
</evidence>
<dbReference type="InterPro" id="IPR024705">
    <property type="entry name" value="Ssp411"/>
</dbReference>
<dbReference type="SUPFAM" id="SSF48208">
    <property type="entry name" value="Six-hairpin glycosidases"/>
    <property type="match status" value="1"/>
</dbReference>
<dbReference type="PANTHER" id="PTHR42899:SF1">
    <property type="entry name" value="SPERMATOGENESIS-ASSOCIATED PROTEIN 20"/>
    <property type="match status" value="1"/>
</dbReference>
<dbReference type="OrthoDB" id="195735at2"/>
<gene>
    <name evidence="3" type="ordered locus">Hneap_0217</name>
</gene>
<dbReference type="AlphaFoldDB" id="D0KX66"/>
<keyword evidence="4" id="KW-1185">Reference proteome</keyword>
<dbReference type="Pfam" id="PF03190">
    <property type="entry name" value="Thioredox_DsbH"/>
    <property type="match status" value="1"/>
</dbReference>
<protein>
    <recommendedName>
        <fullName evidence="2">Spermatogenesis-associated protein 20-like TRX domain-containing protein</fullName>
    </recommendedName>
</protein>
<dbReference type="KEGG" id="hna:Hneap_0217"/>
<dbReference type="EMBL" id="CP001801">
    <property type="protein sequence ID" value="ACX95080.1"/>
    <property type="molecule type" value="Genomic_DNA"/>
</dbReference>
<feature type="domain" description="Spermatogenesis-associated protein 20-like TRX" evidence="2">
    <location>
        <begin position="23"/>
        <end position="130"/>
    </location>
</feature>
<dbReference type="InterPro" id="IPR036249">
    <property type="entry name" value="Thioredoxin-like_sf"/>
</dbReference>
<dbReference type="STRING" id="555778.Hneap_0217"/>
<dbReference type="Proteomes" id="UP000009102">
    <property type="component" value="Chromosome"/>
</dbReference>
<reference evidence="3 4" key="1">
    <citation type="submission" date="2009-10" db="EMBL/GenBank/DDBJ databases">
        <title>Complete sequence of Halothiobacillus neapolitanus c2.</title>
        <authorList>
            <consortium name="US DOE Joint Genome Institute"/>
            <person name="Lucas S."/>
            <person name="Copeland A."/>
            <person name="Lapidus A."/>
            <person name="Glavina del Rio T."/>
            <person name="Tice H."/>
            <person name="Bruce D."/>
            <person name="Goodwin L."/>
            <person name="Pitluck S."/>
            <person name="Davenport K."/>
            <person name="Brettin T."/>
            <person name="Detter J.C."/>
            <person name="Han C."/>
            <person name="Tapia R."/>
            <person name="Larimer F."/>
            <person name="Land M."/>
            <person name="Hauser L."/>
            <person name="Kyrpides N."/>
            <person name="Mikhailova N."/>
            <person name="Kerfeld C."/>
            <person name="Cannon G."/>
            <person name="Heinhort S."/>
        </authorList>
    </citation>
    <scope>NUCLEOTIDE SEQUENCE [LARGE SCALE GENOMIC DNA]</scope>
    <source>
        <strain evidence="4">ATCC 23641 / c2</strain>
    </source>
</reference>
<organism evidence="3 4">
    <name type="scientific">Halothiobacillus neapolitanus (strain ATCC 23641 / DSM 15147 / CIP 104769 / NCIMB 8539 / c2)</name>
    <name type="common">Thiobacillus neapolitanus</name>
    <dbReference type="NCBI Taxonomy" id="555778"/>
    <lineage>
        <taxon>Bacteria</taxon>
        <taxon>Pseudomonadati</taxon>
        <taxon>Pseudomonadota</taxon>
        <taxon>Gammaproteobacteria</taxon>
        <taxon>Chromatiales</taxon>
        <taxon>Halothiobacillaceae</taxon>
        <taxon>Halothiobacillus</taxon>
    </lineage>
</organism>
<dbReference type="RefSeq" id="WP_012823116.1">
    <property type="nucleotide sequence ID" value="NC_013422.1"/>
</dbReference>
<dbReference type="InterPro" id="IPR004879">
    <property type="entry name" value="Ssp411-like_TRX"/>
</dbReference>
<dbReference type="Gene3D" id="3.40.30.10">
    <property type="entry name" value="Glutaredoxin"/>
    <property type="match status" value="1"/>
</dbReference>
<evidence type="ECO:0000313" key="4">
    <source>
        <dbReference type="Proteomes" id="UP000009102"/>
    </source>
</evidence>